<dbReference type="PANTHER" id="PTHR34823:SF1">
    <property type="entry name" value="CHITIN-BINDING TYPE-4 DOMAIN-CONTAINING PROTEIN"/>
    <property type="match status" value="1"/>
</dbReference>
<protein>
    <recommendedName>
        <fullName evidence="3">Chitin-binding type-4 domain-containing protein</fullName>
    </recommendedName>
</protein>
<dbReference type="InterPro" id="IPR051024">
    <property type="entry name" value="GlcNAc_Chitin_IntDeg"/>
</dbReference>
<evidence type="ECO:0000313" key="5">
    <source>
        <dbReference type="Proteomes" id="UP000649739"/>
    </source>
</evidence>
<dbReference type="InterPro" id="IPR014756">
    <property type="entry name" value="Ig_E-set"/>
</dbReference>
<proteinExistence type="predicted"/>
<evidence type="ECO:0000256" key="1">
    <source>
        <dbReference type="ARBA" id="ARBA00022729"/>
    </source>
</evidence>
<keyword evidence="5" id="KW-1185">Reference proteome</keyword>
<dbReference type="Pfam" id="PF03067">
    <property type="entry name" value="LPMO_10"/>
    <property type="match status" value="1"/>
</dbReference>
<keyword evidence="1 2" id="KW-0732">Signal</keyword>
<dbReference type="CDD" id="cd21177">
    <property type="entry name" value="LPMO_AA10"/>
    <property type="match status" value="1"/>
</dbReference>
<accession>A0A8J3F8I5</accession>
<evidence type="ECO:0000313" key="4">
    <source>
        <dbReference type="EMBL" id="GGJ78660.1"/>
    </source>
</evidence>
<gene>
    <name evidence="4" type="ORF">GCM10010123_05750</name>
</gene>
<organism evidence="4 5">
    <name type="scientific">Pilimelia anulata</name>
    <dbReference type="NCBI Taxonomy" id="53371"/>
    <lineage>
        <taxon>Bacteria</taxon>
        <taxon>Bacillati</taxon>
        <taxon>Actinomycetota</taxon>
        <taxon>Actinomycetes</taxon>
        <taxon>Micromonosporales</taxon>
        <taxon>Micromonosporaceae</taxon>
        <taxon>Pilimelia</taxon>
    </lineage>
</organism>
<sequence length="210" mass="22023">MRRRILLPLLTTAAVVVSLFVAVPPALAHGYVLTPPSRQANCASKAMAGCGDIVWEPQSVEAPKGAMSCNGNGARFAELNDDSRPWPAAKVGQQATFTWKITARHATTTWEYFIGGKRIAVFDDKGKPAQATMTHHVSLAGYTGRQKVLARWNIADTVNAFYNCVDLDVSAEAGIAAAPVPVDAGAPAAGCAAHPAPAAPVAAAEHAHHH</sequence>
<feature type="chain" id="PRO_5035260826" description="Chitin-binding type-4 domain-containing protein" evidence="2">
    <location>
        <begin position="29"/>
        <end position="210"/>
    </location>
</feature>
<feature type="domain" description="Chitin-binding type-4" evidence="3">
    <location>
        <begin position="29"/>
        <end position="167"/>
    </location>
</feature>
<evidence type="ECO:0000256" key="2">
    <source>
        <dbReference type="SAM" id="SignalP"/>
    </source>
</evidence>
<dbReference type="PANTHER" id="PTHR34823">
    <property type="entry name" value="GLCNAC-BINDING PROTEIN A"/>
    <property type="match status" value="1"/>
</dbReference>
<dbReference type="AlphaFoldDB" id="A0A8J3F8I5"/>
<dbReference type="InterPro" id="IPR004302">
    <property type="entry name" value="Cellulose/chitin-bd_N"/>
</dbReference>
<evidence type="ECO:0000259" key="3">
    <source>
        <dbReference type="Pfam" id="PF03067"/>
    </source>
</evidence>
<dbReference type="RefSeq" id="WP_189168406.1">
    <property type="nucleotide sequence ID" value="NZ_BMQB01000001.1"/>
</dbReference>
<dbReference type="EMBL" id="BMQB01000001">
    <property type="protein sequence ID" value="GGJ78660.1"/>
    <property type="molecule type" value="Genomic_DNA"/>
</dbReference>
<dbReference type="Gene3D" id="2.70.50.50">
    <property type="entry name" value="chitin-binding protein cbp21"/>
    <property type="match status" value="1"/>
</dbReference>
<name>A0A8J3F8I5_9ACTN</name>
<dbReference type="SUPFAM" id="SSF81296">
    <property type="entry name" value="E set domains"/>
    <property type="match status" value="1"/>
</dbReference>
<reference evidence="4" key="1">
    <citation type="journal article" date="2014" name="Int. J. Syst. Evol. Microbiol.">
        <title>Complete genome sequence of Corynebacterium casei LMG S-19264T (=DSM 44701T), isolated from a smear-ripened cheese.</title>
        <authorList>
            <consortium name="US DOE Joint Genome Institute (JGI-PGF)"/>
            <person name="Walter F."/>
            <person name="Albersmeier A."/>
            <person name="Kalinowski J."/>
            <person name="Ruckert C."/>
        </authorList>
    </citation>
    <scope>NUCLEOTIDE SEQUENCE</scope>
    <source>
        <strain evidence="4">JCM 3090</strain>
    </source>
</reference>
<comment type="caution">
    <text evidence="4">The sequence shown here is derived from an EMBL/GenBank/DDBJ whole genome shotgun (WGS) entry which is preliminary data.</text>
</comment>
<dbReference type="Proteomes" id="UP000649739">
    <property type="component" value="Unassembled WGS sequence"/>
</dbReference>
<reference evidence="4" key="2">
    <citation type="submission" date="2020-09" db="EMBL/GenBank/DDBJ databases">
        <authorList>
            <person name="Sun Q."/>
            <person name="Ohkuma M."/>
        </authorList>
    </citation>
    <scope>NUCLEOTIDE SEQUENCE</scope>
    <source>
        <strain evidence="4">JCM 3090</strain>
    </source>
</reference>
<feature type="signal peptide" evidence="2">
    <location>
        <begin position="1"/>
        <end position="28"/>
    </location>
</feature>